<evidence type="ECO:0000313" key="2">
    <source>
        <dbReference type="EMBL" id="EIG26600.1"/>
    </source>
</evidence>
<dbReference type="PANTHER" id="PTHR23419">
    <property type="entry name" value="DIVALENT CATION TOLERANCE CUTA-RELATED"/>
    <property type="match status" value="1"/>
</dbReference>
<dbReference type="EMBL" id="AJMT01000155">
    <property type="protein sequence ID" value="EIG26600.1"/>
    <property type="molecule type" value="Genomic_DNA"/>
</dbReference>
<dbReference type="SUPFAM" id="SSF54913">
    <property type="entry name" value="GlnB-like"/>
    <property type="match status" value="1"/>
</dbReference>
<sequence>LKTNRSSEMSAFKPVIVTTTAPTREEAEKIGNLLLEKQLAACVQYEAITSQYLWNGEICRDDEIRITIKTSRHCYREIQKTIIANHSYECPQILMQNVSRGYAPYLRWLKQSLG</sequence>
<dbReference type="InterPro" id="IPR015867">
    <property type="entry name" value="N-reg_PII/ATP_PRibTrfase_C"/>
</dbReference>
<evidence type="ECO:0000256" key="1">
    <source>
        <dbReference type="ARBA" id="ARBA00010169"/>
    </source>
</evidence>
<gene>
    <name evidence="2" type="ORF">HMPREF1051_0255</name>
</gene>
<comment type="caution">
    <text evidence="2">The sequence shown here is derived from an EMBL/GenBank/DDBJ whole genome shotgun (WGS) entry which is preliminary data.</text>
</comment>
<evidence type="ECO:0000313" key="3">
    <source>
        <dbReference type="Proteomes" id="UP000004473"/>
    </source>
</evidence>
<feature type="non-terminal residue" evidence="2">
    <location>
        <position position="1"/>
    </location>
</feature>
<proteinExistence type="inferred from homology"/>
<dbReference type="Pfam" id="PF03091">
    <property type="entry name" value="CutA1"/>
    <property type="match status" value="1"/>
</dbReference>
<dbReference type="Proteomes" id="UP000004473">
    <property type="component" value="Unassembled WGS sequence"/>
</dbReference>
<dbReference type="InterPro" id="IPR011322">
    <property type="entry name" value="N-reg_PII-like_a/b"/>
</dbReference>
<dbReference type="AlphaFoldDB" id="I2NL89"/>
<organism evidence="2 3">
    <name type="scientific">Neisseria sicca VK64</name>
    <dbReference type="NCBI Taxonomy" id="1095748"/>
    <lineage>
        <taxon>Bacteria</taxon>
        <taxon>Pseudomonadati</taxon>
        <taxon>Pseudomonadota</taxon>
        <taxon>Betaproteobacteria</taxon>
        <taxon>Neisseriales</taxon>
        <taxon>Neisseriaceae</taxon>
        <taxon>Neisseria</taxon>
    </lineage>
</organism>
<dbReference type="PATRIC" id="fig|1095748.3.peg.1980"/>
<dbReference type="PANTHER" id="PTHR23419:SF8">
    <property type="entry name" value="FI09726P"/>
    <property type="match status" value="1"/>
</dbReference>
<dbReference type="Gene3D" id="3.30.70.120">
    <property type="match status" value="1"/>
</dbReference>
<comment type="similarity">
    <text evidence="1">Belongs to the CutA family.</text>
</comment>
<dbReference type="GO" id="GO:0005507">
    <property type="term" value="F:copper ion binding"/>
    <property type="evidence" value="ECO:0007669"/>
    <property type="project" value="TreeGrafter"/>
</dbReference>
<name>I2NL89_NEISI</name>
<dbReference type="GO" id="GO:0010038">
    <property type="term" value="P:response to metal ion"/>
    <property type="evidence" value="ECO:0007669"/>
    <property type="project" value="InterPro"/>
</dbReference>
<protein>
    <submittedName>
        <fullName evidence="2">Divalent cation tolerance protein, CutA1 family</fullName>
    </submittedName>
</protein>
<reference evidence="2 3" key="1">
    <citation type="submission" date="2012-04" db="EMBL/GenBank/DDBJ databases">
        <authorList>
            <person name="Harkins D.M."/>
            <person name="Madupu R."/>
            <person name="Durkin A.S."/>
            <person name="Torralba M."/>
            <person name="Methe B."/>
            <person name="Sutton G.G."/>
            <person name="Nelson K.E."/>
        </authorList>
    </citation>
    <scope>NUCLEOTIDE SEQUENCE [LARGE SCALE GENOMIC DNA]</scope>
    <source>
        <strain evidence="2 3">VK64</strain>
    </source>
</reference>
<accession>I2NL89</accession>
<dbReference type="InterPro" id="IPR004323">
    <property type="entry name" value="Ion_tolerance_CutA"/>
</dbReference>